<reference evidence="2" key="1">
    <citation type="submission" date="2021-01" db="EMBL/GenBank/DDBJ databases">
        <title>Whole genome shotgun sequence of Actinoplanes nipponensis NBRC 14063.</title>
        <authorList>
            <person name="Komaki H."/>
            <person name="Tamura T."/>
        </authorList>
    </citation>
    <scope>NUCLEOTIDE SEQUENCE</scope>
    <source>
        <strain evidence="2">NBRC 14063</strain>
    </source>
</reference>
<feature type="compositionally biased region" description="Basic residues" evidence="1">
    <location>
        <begin position="42"/>
        <end position="68"/>
    </location>
</feature>
<keyword evidence="3" id="KW-1185">Reference proteome</keyword>
<comment type="caution">
    <text evidence="2">The sequence shown here is derived from an EMBL/GenBank/DDBJ whole genome shotgun (WGS) entry which is preliminary data.</text>
</comment>
<protein>
    <submittedName>
        <fullName evidence="2">Uncharacterized protein</fullName>
    </submittedName>
</protein>
<feature type="compositionally biased region" description="Low complexity" evidence="1">
    <location>
        <begin position="1"/>
        <end position="12"/>
    </location>
</feature>
<evidence type="ECO:0000313" key="3">
    <source>
        <dbReference type="Proteomes" id="UP000647172"/>
    </source>
</evidence>
<sequence>MAVGRTTGATGPRPGGGALATDVQDRATPRPGNGALAPMRQTGRRRGTAARERRARPHPVERLRHRPRSGNGALAPDRGDRDAAGSGAFAPDRSPATAA</sequence>
<dbReference type="Proteomes" id="UP000647172">
    <property type="component" value="Unassembled WGS sequence"/>
</dbReference>
<dbReference type="EMBL" id="BOMQ01000026">
    <property type="protein sequence ID" value="GIE48711.1"/>
    <property type="molecule type" value="Genomic_DNA"/>
</dbReference>
<proteinExistence type="predicted"/>
<evidence type="ECO:0000256" key="1">
    <source>
        <dbReference type="SAM" id="MobiDB-lite"/>
    </source>
</evidence>
<organism evidence="2 3">
    <name type="scientific">Actinoplanes nipponensis</name>
    <dbReference type="NCBI Taxonomy" id="135950"/>
    <lineage>
        <taxon>Bacteria</taxon>
        <taxon>Bacillati</taxon>
        <taxon>Actinomycetota</taxon>
        <taxon>Actinomycetes</taxon>
        <taxon>Micromonosporales</taxon>
        <taxon>Micromonosporaceae</taxon>
        <taxon>Actinoplanes</taxon>
    </lineage>
</organism>
<evidence type="ECO:0000313" key="2">
    <source>
        <dbReference type="EMBL" id="GIE48711.1"/>
    </source>
</evidence>
<name>A0A919MKP1_9ACTN</name>
<feature type="region of interest" description="Disordered" evidence="1">
    <location>
        <begin position="1"/>
        <end position="99"/>
    </location>
</feature>
<gene>
    <name evidence="2" type="ORF">Ani05nite_22450</name>
</gene>
<accession>A0A919MKP1</accession>
<dbReference type="AlphaFoldDB" id="A0A919MKP1"/>